<feature type="region of interest" description="Disordered" evidence="11">
    <location>
        <begin position="2154"/>
        <end position="2173"/>
    </location>
</feature>
<dbReference type="PANTHER" id="PTHR14885">
    <property type="entry name" value="CILIA- AND FLAGELLA-ASSOCIATED PROTEIN 43-RELATED"/>
    <property type="match status" value="1"/>
</dbReference>
<keyword evidence="8" id="KW-0206">Cytoskeleton</keyword>
<dbReference type="InterPro" id="IPR013103">
    <property type="entry name" value="RVT_2"/>
</dbReference>
<evidence type="ECO:0000256" key="11">
    <source>
        <dbReference type="SAM" id="MobiDB-lite"/>
    </source>
</evidence>
<dbReference type="OrthoDB" id="64353at2759"/>
<evidence type="ECO:0000256" key="8">
    <source>
        <dbReference type="ARBA" id="ARBA00023212"/>
    </source>
</evidence>
<keyword evidence="7 10" id="KW-0175">Coiled coil</keyword>
<dbReference type="Gene3D" id="3.30.420.10">
    <property type="entry name" value="Ribonuclease H-like superfamily/Ribonuclease H"/>
    <property type="match status" value="1"/>
</dbReference>
<accession>A0A1Q9EHU3</accession>
<evidence type="ECO:0000256" key="1">
    <source>
        <dbReference type="ARBA" id="ARBA00004138"/>
    </source>
</evidence>
<comment type="similarity">
    <text evidence="3">Belongs to the eukaryotic ribosomal protein eL24 family.</text>
</comment>
<evidence type="ECO:0000313" key="13">
    <source>
        <dbReference type="EMBL" id="OLQ07002.1"/>
    </source>
</evidence>
<keyword evidence="14" id="KW-1185">Reference proteome</keyword>
<dbReference type="InterPro" id="IPR012337">
    <property type="entry name" value="RNaseH-like_sf"/>
</dbReference>
<evidence type="ECO:0000256" key="6">
    <source>
        <dbReference type="ARBA" id="ARBA00022737"/>
    </source>
</evidence>
<keyword evidence="5" id="KW-0853">WD repeat</keyword>
<reference evidence="13 14" key="1">
    <citation type="submission" date="2016-02" db="EMBL/GenBank/DDBJ databases">
        <title>Genome analysis of coral dinoflagellate symbionts highlights evolutionary adaptations to a symbiotic lifestyle.</title>
        <authorList>
            <person name="Aranda M."/>
            <person name="Li Y."/>
            <person name="Liew Y.J."/>
            <person name="Baumgarten S."/>
            <person name="Simakov O."/>
            <person name="Wilson M."/>
            <person name="Piel J."/>
            <person name="Ashoor H."/>
            <person name="Bougouffa S."/>
            <person name="Bajic V.B."/>
            <person name="Ryu T."/>
            <person name="Ravasi T."/>
            <person name="Bayer T."/>
            <person name="Micklem G."/>
            <person name="Kim H."/>
            <person name="Bhak J."/>
            <person name="Lajeunesse T.C."/>
            <person name="Voolstra C.R."/>
        </authorList>
    </citation>
    <scope>NUCLEOTIDE SEQUENCE [LARGE SCALE GENOMIC DNA]</scope>
    <source>
        <strain evidence="13 14">CCMP2467</strain>
    </source>
</reference>
<feature type="compositionally biased region" description="Basic and acidic residues" evidence="11">
    <location>
        <begin position="752"/>
        <end position="767"/>
    </location>
</feature>
<name>A0A1Q9EHU3_SYMMI</name>
<evidence type="ECO:0000256" key="3">
    <source>
        <dbReference type="ARBA" id="ARBA00005647"/>
    </source>
</evidence>
<evidence type="ECO:0000256" key="9">
    <source>
        <dbReference type="ARBA" id="ARBA00023273"/>
    </source>
</evidence>
<dbReference type="GO" id="GO:0003676">
    <property type="term" value="F:nucleic acid binding"/>
    <property type="evidence" value="ECO:0007669"/>
    <property type="project" value="InterPro"/>
</dbReference>
<evidence type="ECO:0000259" key="12">
    <source>
        <dbReference type="PROSITE" id="PS50994"/>
    </source>
</evidence>
<dbReference type="InterPro" id="IPR036397">
    <property type="entry name" value="RNaseH_sf"/>
</dbReference>
<feature type="coiled-coil region" evidence="10">
    <location>
        <begin position="2227"/>
        <end position="2284"/>
    </location>
</feature>
<dbReference type="Proteomes" id="UP000186817">
    <property type="component" value="Unassembled WGS sequence"/>
</dbReference>
<feature type="compositionally biased region" description="Acidic residues" evidence="11">
    <location>
        <begin position="622"/>
        <end position="631"/>
    </location>
</feature>
<feature type="domain" description="Integrase catalytic" evidence="12">
    <location>
        <begin position="302"/>
        <end position="475"/>
    </location>
</feature>
<feature type="region of interest" description="Disordered" evidence="11">
    <location>
        <begin position="1761"/>
        <end position="1809"/>
    </location>
</feature>
<dbReference type="GO" id="GO:0060271">
    <property type="term" value="P:cilium assembly"/>
    <property type="evidence" value="ECO:0007669"/>
    <property type="project" value="TreeGrafter"/>
</dbReference>
<keyword evidence="6" id="KW-0677">Repeat</keyword>
<feature type="region of interest" description="Disordered" evidence="11">
    <location>
        <begin position="162"/>
        <end position="182"/>
    </location>
</feature>
<dbReference type="PROSITE" id="PS50994">
    <property type="entry name" value="INTEGRASE"/>
    <property type="match status" value="1"/>
</dbReference>
<proteinExistence type="inferred from homology"/>
<evidence type="ECO:0000256" key="2">
    <source>
        <dbReference type="ARBA" id="ARBA00004245"/>
    </source>
</evidence>
<sequence>MSAEMGITYQGFANDFGHDLAKKNVAKEVIAELYVKTPAFAWIAPHVRGPLLQDGIVNSISPLQWRNHLRAQRRCKDVAYVLAQGACAQMDGGRHFAWEWPMDLKYGWDCEATRLIFDRGRALGLDLYDFVVHGCAYHRNPEVHGKKWRIITSSPSLATALRGKRCPGHKEHPATPRGRAPLPLQMCSDSLEGILWELRGQGRSLREDVETWASGGDFVGEAAYTLGRPTALPPEAPTGKRLQQVKDMMLRVHKASGHTSMENLSRLLLRRGAPEWAVSMAKELSCPDCAEAKRKVGPPQASLDEPAGLWEVLGLDVFEYEHVVESQPVKSKFLLMIDRGSRFTMVAFLKTYRAAENWEPSSQDIKSAIVRVWLNANPSPKWLLTDAAAYFTSREMLEFCSHSGLGLLTSPAEAHWVMGIEERTIQILKRTAERLEKEDLDLSVSSLFSLAAQAHNARIHPATGYSPFQWARGWSRDNSLPIGLDPKKAFGRSLLLRTKAEEAFVKADSAIKLSKLKNTVSKAVGEYKPGSLAMLWRQRVRHGHGGWTGPLRVLLQEGTTVWLATGSTLVRAKLNQLRPSTEREQLIVSTQGATLHKTAVGLDTLLKGYRGKHFLDASSESPGDELEENLEPAEVRAEPSPVGPRPERDTWERRPGMLVRIHNVMRLSLFSPSRVTSLPVSEDQLTGNRRTIIKGPNGPRMIVDNFRTDPRPSRALMERWHGETQFELKPPEGEGSVPAASGELPPAPGERQASRQPERLASPEERPASLPERVASPQERPASLPVRGPASQVPEPPVPEPQRSQEPPAVVTDELMEPETPFPQRRGPEVVAGSPLDEQEVTLPPQPEGLEEEHASAAPYSTSEESDSSDELVPEGSESKKRRVERQAGSEEASFLGFACEISFEEKDLRKLTKKPRKAAVWLSQKMSEKSREVNWRQLSLEEKREYDEAQAIEVTNVVREAAVRALTAQELCELEWGKVMSMRWVLTRKSDGRAKAENLLVFAPSELAAMFGGDPAEAGTVLKLTKAFYGLVHAPRVWYESVVSALKQYGWRQMTFDRCLFGLYDEANELIAVTGIHVDDFLIAGRKGNVIYEKAKEHLRSTFKFGKWSLASEGFTFAGCFVKQTPDGISVNQEEYIREWVKEIPISKQRLSQQKSPATKEEVAALRGLLGTVAWKGTQTGPQFQAEVSLLLSKVPTATVATLEEANKLVREVRRTAGQRLLYPSWGLPWEAISTVVWADASQGNRPNKSSTVGYLACYGPRSLLDGEEGTLALIAWKSSKAPRETLGSNGAEVQAITIGEDSCFLLRAVWFELNGGTVTRESLEAELKARTHGALITDSRGIFDAMTRNLSSLHGLRSSRAGFELTVSYQQALRIGTKLRWVNGAAQLADGLTKAAPSARKGLLEFLTRGQKWSIVYDPSFTAGKKLTKAKLQQMLKSQEETFVSKLSQELRSLPEGNELLSKTLHNPYNGGTAQAACSRDGTVAMTSGGTDGIIVWSDPGSGIALTPDDSHMNVEEDDGFGDASPGGFAFELDDTDINAFPAWVPPAAGGEAAAGDDEEVELSEEATAKRKLMAHEIESLRKKLRILVDHNANAPDLEKLDRSEFCVDFEERFAIASKTKERCDELRADIEHQNVARQLVRDRLIKEFWDPMRGKGCQITSLTSNLAVSNYPERTVSEEESTVTRKLRMLRRSEQLELQMLRSNCPPELKNDLVLDEDHFTTGREQYIVNWWPAANTKAAHARAKQLAEIEEQAKQAAAERKAAAEKEAEKQKEKDAKAAKEGREKSDDSGGVKATDDTGGGTSADSIVAEEQKYLYEPFELVTNSRRRLQIHLLQSLSADYRWHFNELFKACQGDKKNIIDGIKEKCSRIRQILGELQIEEEVPEPTLQEVEDSDSVLKVQDREITVEKWISPEEKKAREEAAAKEEERLRQLRENDAGQRALVQMMGGTLKTKKDLTPLEIVLDKEPWMDEIPEEDMSEAQKLAFAEYQAKEKALAEAQDAYRKQLSAELKTLRAGVQELTLQFEGLLKKLHHERFSHDAKFLCQELYCARLQLALLQNVEDNLVREQAQFDLAAAQQTVQACDARFNAFSAEVQKAKGEQDDRVRSEKEVSSAQYFRQAFANSTLEANAITALLQLFRRKKEPLNRAKSFASEKEETGRMRRSASTVGIPQKGVPGFNLLEEAAADPYLDLGVEPKEKQLQVEDDIKFEDCPEGVDEESFNRMLELRAEKLRAEAEVARGAAVLNEMGGFLGHLERECMEAKAENDRLERELREHKALMGRELYDIEILFKLKQGQVEVPQAAVVTDYSDAIVIDQEVVESRNRRITELGKDKVHILTKIKEFRKSLSTLDWEHEMLALQTTDLEERTKDVHMLRVTKDLQSLLKGGEEGRNKAESDLLERKIEHLSEATEKKEQALKKQYSMLAHAAKLRKNENGMLEKKLRELQQNVIQREHIRRLRAPSGQPQKTGGGGRVEEDEGAAKAAHAAFKELRSRQKLMEVAKKNTEEIEILHKELDRLRQRTFPSFVQLHEDALQHCQDMTVLKRGANTNLVTTERQRFGVLPWKRVNSRCKYISAAGRAESRAPVAGGARDVGASSGQKGSMRIEKCWFCSSSIYPGHGIQFVRNDCKTFRFCRSKCHKHFKMKHNPRKLKWTKAYRRARGKEMVVDSTFNFEKKRLTPTRYNRNLMVKTVRAMQIVERIRSVRKERFHKARLAAQLRKRQTSAQKEIAKSAHLLEGPNKEKALRYQKEFAGSTKAKARQKVKVEKAAGGSMEVEE</sequence>
<keyword evidence="4" id="KW-0963">Cytoplasm</keyword>
<feature type="compositionally biased region" description="Acidic residues" evidence="11">
    <location>
        <begin position="864"/>
        <end position="873"/>
    </location>
</feature>
<dbReference type="InterPro" id="IPR000988">
    <property type="entry name" value="Ribosomal_eL24-rel_N"/>
</dbReference>
<evidence type="ECO:0000313" key="14">
    <source>
        <dbReference type="Proteomes" id="UP000186817"/>
    </source>
</evidence>
<dbReference type="InterPro" id="IPR023442">
    <property type="entry name" value="Ribosomal_eL24_CS"/>
</dbReference>
<dbReference type="SUPFAM" id="SSF53098">
    <property type="entry name" value="Ribonuclease H-like"/>
    <property type="match status" value="1"/>
</dbReference>
<dbReference type="Pfam" id="PF25828">
    <property type="entry name" value="CC_Cfap43"/>
    <property type="match status" value="3"/>
</dbReference>
<feature type="compositionally biased region" description="Basic and acidic residues" evidence="11">
    <location>
        <begin position="1761"/>
        <end position="1800"/>
    </location>
</feature>
<dbReference type="PROSITE" id="PS01073">
    <property type="entry name" value="RIBOSOMAL_L24E"/>
    <property type="match status" value="1"/>
</dbReference>
<dbReference type="SUPFAM" id="SSF57716">
    <property type="entry name" value="Glucocorticoid receptor-like (DNA-binding domain)"/>
    <property type="match status" value="1"/>
</dbReference>
<evidence type="ECO:0000256" key="5">
    <source>
        <dbReference type="ARBA" id="ARBA00022574"/>
    </source>
</evidence>
<dbReference type="Pfam" id="PF01246">
    <property type="entry name" value="Ribosomal_L24e"/>
    <property type="match status" value="1"/>
</dbReference>
<protein>
    <submittedName>
        <fullName evidence="13">Putative ribosome biogenesis protein RLP24</fullName>
    </submittedName>
</protein>
<comment type="subcellular location">
    <subcellularLocation>
        <location evidence="1">Cell projection</location>
        <location evidence="1">Cilium</location>
    </subcellularLocation>
    <subcellularLocation>
        <location evidence="2">Cytoplasm</location>
        <location evidence="2">Cytoskeleton</location>
    </subcellularLocation>
</comment>
<comment type="caution">
    <text evidence="13">The sequence shown here is derived from an EMBL/GenBank/DDBJ whole genome shotgun (WGS) entry which is preliminary data.</text>
</comment>
<feature type="region of interest" description="Disordered" evidence="11">
    <location>
        <begin position="727"/>
        <end position="888"/>
    </location>
</feature>
<dbReference type="GO" id="GO:0005930">
    <property type="term" value="C:axoneme"/>
    <property type="evidence" value="ECO:0007669"/>
    <property type="project" value="TreeGrafter"/>
</dbReference>
<dbReference type="Gene3D" id="2.30.170.20">
    <property type="entry name" value="Ribosomal protein L24e"/>
    <property type="match status" value="1"/>
</dbReference>
<evidence type="ECO:0000256" key="10">
    <source>
        <dbReference type="SAM" id="Coils"/>
    </source>
</evidence>
<dbReference type="InterPro" id="IPR011017">
    <property type="entry name" value="TRASH_dom"/>
</dbReference>
<dbReference type="FunFam" id="2.30.170.20:FF:000001">
    <property type="entry name" value="probable ribosome biogenesis protein RLP24"/>
    <property type="match status" value="1"/>
</dbReference>
<feature type="coiled-coil region" evidence="10">
    <location>
        <begin position="2402"/>
        <end position="2454"/>
    </location>
</feature>
<feature type="region of interest" description="Disordered" evidence="11">
    <location>
        <begin position="687"/>
        <end position="709"/>
    </location>
</feature>
<dbReference type="Pfam" id="PF07727">
    <property type="entry name" value="RVT_2"/>
    <property type="match status" value="1"/>
</dbReference>
<dbReference type="SMART" id="SM00746">
    <property type="entry name" value="TRASH"/>
    <property type="match status" value="1"/>
</dbReference>
<evidence type="ECO:0000256" key="4">
    <source>
        <dbReference type="ARBA" id="ARBA00022490"/>
    </source>
</evidence>
<keyword evidence="9" id="KW-0966">Cell projection</keyword>
<evidence type="ECO:0000256" key="7">
    <source>
        <dbReference type="ARBA" id="ARBA00023054"/>
    </source>
</evidence>
<dbReference type="GO" id="GO:0015074">
    <property type="term" value="P:DNA integration"/>
    <property type="evidence" value="ECO:0007669"/>
    <property type="project" value="InterPro"/>
</dbReference>
<gene>
    <name evidence="13" type="ORF">AK812_SmicGene9620</name>
</gene>
<organism evidence="13 14">
    <name type="scientific">Symbiodinium microadriaticum</name>
    <name type="common">Dinoflagellate</name>
    <name type="synonym">Zooxanthella microadriatica</name>
    <dbReference type="NCBI Taxonomy" id="2951"/>
    <lineage>
        <taxon>Eukaryota</taxon>
        <taxon>Sar</taxon>
        <taxon>Alveolata</taxon>
        <taxon>Dinophyceae</taxon>
        <taxon>Suessiales</taxon>
        <taxon>Symbiodiniaceae</taxon>
        <taxon>Symbiodinium</taxon>
    </lineage>
</organism>
<dbReference type="PANTHER" id="PTHR14885:SF1">
    <property type="entry name" value="CILIA- AND FLAGELLA-ASSOCIATED PROTEIN 43"/>
    <property type="match status" value="1"/>
</dbReference>
<dbReference type="InterPro" id="IPR001584">
    <property type="entry name" value="Integrase_cat-core"/>
</dbReference>
<dbReference type="CDD" id="cd00472">
    <property type="entry name" value="Ribosomal_L24e_L24"/>
    <property type="match status" value="1"/>
</dbReference>
<dbReference type="InterPro" id="IPR038630">
    <property type="entry name" value="L24e/L24_sf"/>
</dbReference>
<dbReference type="EMBL" id="LSRX01000148">
    <property type="protein sequence ID" value="OLQ07002.1"/>
    <property type="molecule type" value="Genomic_DNA"/>
</dbReference>
<feature type="region of interest" description="Disordered" evidence="11">
    <location>
        <begin position="616"/>
        <end position="650"/>
    </location>
</feature>